<dbReference type="GO" id="GO:0005737">
    <property type="term" value="C:cytoplasm"/>
    <property type="evidence" value="ECO:0007669"/>
    <property type="project" value="UniProtKB-SubCell"/>
</dbReference>
<evidence type="ECO:0000256" key="3">
    <source>
        <dbReference type="ARBA" id="ARBA00022490"/>
    </source>
</evidence>
<dbReference type="Pfam" id="PF00275">
    <property type="entry name" value="EPSP_synthase"/>
    <property type="match status" value="1"/>
</dbReference>
<keyword evidence="9" id="KW-0961">Cell wall biogenesis/degradation</keyword>
<evidence type="ECO:0000313" key="19">
    <source>
        <dbReference type="Proteomes" id="UP000230956"/>
    </source>
</evidence>
<dbReference type="PANTHER" id="PTHR43783:SF1">
    <property type="entry name" value="UDP-N-ACETYLGLUCOSAMINE 1-CARBOXYVINYLTRANSFERASE"/>
    <property type="match status" value="1"/>
</dbReference>
<dbReference type="Gene3D" id="3.65.10.10">
    <property type="entry name" value="Enolpyruvate transferase domain"/>
    <property type="match status" value="1"/>
</dbReference>
<evidence type="ECO:0000313" key="18">
    <source>
        <dbReference type="EMBL" id="PIZ42073.1"/>
    </source>
</evidence>
<organism evidence="18 19">
    <name type="scientific">Candidatus Aquicultor secundus</name>
    <dbReference type="NCBI Taxonomy" id="1973895"/>
    <lineage>
        <taxon>Bacteria</taxon>
        <taxon>Bacillati</taxon>
        <taxon>Actinomycetota</taxon>
        <taxon>Candidatus Aquicultoria</taxon>
        <taxon>Candidatus Aquicultorales</taxon>
        <taxon>Candidatus Aquicultoraceae</taxon>
        <taxon>Candidatus Aquicultor</taxon>
    </lineage>
</organism>
<evidence type="ECO:0000256" key="11">
    <source>
        <dbReference type="ARBA" id="ARBA00038367"/>
    </source>
</evidence>
<comment type="pathway">
    <text evidence="2">Cell wall biogenesis; peptidoglycan biosynthesis.</text>
</comment>
<evidence type="ECO:0000256" key="5">
    <source>
        <dbReference type="ARBA" id="ARBA00022679"/>
    </source>
</evidence>
<keyword evidence="4" id="KW-0132">Cell division</keyword>
<dbReference type="GO" id="GO:0071555">
    <property type="term" value="P:cell wall organization"/>
    <property type="evidence" value="ECO:0007669"/>
    <property type="project" value="UniProtKB-KW"/>
</dbReference>
<dbReference type="InterPro" id="IPR013792">
    <property type="entry name" value="RNA3'P_cycl/enolpyr_Trfase_a/b"/>
</dbReference>
<comment type="similarity">
    <text evidence="11">Belongs to the EPSP synthase family. MurA subfamily.</text>
</comment>
<sequence length="77" mass="8133">VNELNRMGSDVQTEGRHAIINGVSKLTGAPVKAPDLRGGAALVLAGLAAEGVTEISDIYHIDRGYHNFEHKLRALGA</sequence>
<name>A0A2M7TAQ1_9ACTN</name>
<feature type="non-terminal residue" evidence="18">
    <location>
        <position position="77"/>
    </location>
</feature>
<evidence type="ECO:0000256" key="16">
    <source>
        <dbReference type="ARBA" id="ARBA00047527"/>
    </source>
</evidence>
<evidence type="ECO:0000256" key="1">
    <source>
        <dbReference type="ARBA" id="ARBA00004496"/>
    </source>
</evidence>
<keyword evidence="8" id="KW-0131">Cell cycle</keyword>
<dbReference type="GO" id="GO:0009252">
    <property type="term" value="P:peptidoglycan biosynthetic process"/>
    <property type="evidence" value="ECO:0007669"/>
    <property type="project" value="UniProtKB-KW"/>
</dbReference>
<evidence type="ECO:0000256" key="6">
    <source>
        <dbReference type="ARBA" id="ARBA00022960"/>
    </source>
</evidence>
<comment type="function">
    <text evidence="10">Cell wall formation. Adds enolpyruvyl to UDP-N-acetylglucosamine.</text>
</comment>
<protein>
    <recommendedName>
        <fullName evidence="13">UDP-N-acetylglucosamine 1-carboxyvinyltransferase</fullName>
        <ecNumber evidence="12">2.5.1.7</ecNumber>
    </recommendedName>
    <alternativeName>
        <fullName evidence="14">Enoylpyruvate transferase</fullName>
    </alternativeName>
    <alternativeName>
        <fullName evidence="15">UDP-N-acetylglucosamine enolpyruvyl transferase</fullName>
    </alternativeName>
</protein>
<dbReference type="GO" id="GO:0008360">
    <property type="term" value="P:regulation of cell shape"/>
    <property type="evidence" value="ECO:0007669"/>
    <property type="project" value="UniProtKB-KW"/>
</dbReference>
<evidence type="ECO:0000256" key="8">
    <source>
        <dbReference type="ARBA" id="ARBA00023306"/>
    </source>
</evidence>
<dbReference type="PANTHER" id="PTHR43783">
    <property type="entry name" value="UDP-N-ACETYLGLUCOSAMINE 1-CARBOXYVINYLTRANSFERASE"/>
    <property type="match status" value="1"/>
</dbReference>
<comment type="catalytic activity">
    <reaction evidence="16">
        <text>phosphoenolpyruvate + UDP-N-acetyl-alpha-D-glucosamine = UDP-N-acetyl-3-O-(1-carboxyvinyl)-alpha-D-glucosamine + phosphate</text>
        <dbReference type="Rhea" id="RHEA:18681"/>
        <dbReference type="ChEBI" id="CHEBI:43474"/>
        <dbReference type="ChEBI" id="CHEBI:57705"/>
        <dbReference type="ChEBI" id="CHEBI:58702"/>
        <dbReference type="ChEBI" id="CHEBI:68483"/>
        <dbReference type="EC" id="2.5.1.7"/>
    </reaction>
</comment>
<gene>
    <name evidence="18" type="ORF">COY37_00995</name>
</gene>
<accession>A0A2M7TAQ1</accession>
<keyword evidence="3" id="KW-0963">Cytoplasm</keyword>
<keyword evidence="6" id="KW-0133">Cell shape</keyword>
<dbReference type="InterPro" id="IPR036968">
    <property type="entry name" value="Enolpyruvate_Tfrase_sf"/>
</dbReference>
<dbReference type="GO" id="GO:0008760">
    <property type="term" value="F:UDP-N-acetylglucosamine 1-carboxyvinyltransferase activity"/>
    <property type="evidence" value="ECO:0007669"/>
    <property type="project" value="UniProtKB-EC"/>
</dbReference>
<evidence type="ECO:0000256" key="12">
    <source>
        <dbReference type="ARBA" id="ARBA00039108"/>
    </source>
</evidence>
<keyword evidence="7" id="KW-0573">Peptidoglycan synthesis</keyword>
<evidence type="ECO:0000256" key="7">
    <source>
        <dbReference type="ARBA" id="ARBA00022984"/>
    </source>
</evidence>
<proteinExistence type="inferred from homology"/>
<evidence type="ECO:0000256" key="10">
    <source>
        <dbReference type="ARBA" id="ARBA00037534"/>
    </source>
</evidence>
<dbReference type="EMBL" id="PFNG01000030">
    <property type="protein sequence ID" value="PIZ42073.1"/>
    <property type="molecule type" value="Genomic_DNA"/>
</dbReference>
<dbReference type="GO" id="GO:0051301">
    <property type="term" value="P:cell division"/>
    <property type="evidence" value="ECO:0007669"/>
    <property type="project" value="UniProtKB-KW"/>
</dbReference>
<reference evidence="19" key="1">
    <citation type="submission" date="2017-09" db="EMBL/GenBank/DDBJ databases">
        <title>Depth-based differentiation of microbial function through sediment-hosted aquifers and enrichment of novel symbionts in the deep terrestrial subsurface.</title>
        <authorList>
            <person name="Probst A.J."/>
            <person name="Ladd B."/>
            <person name="Jarett J.K."/>
            <person name="Geller-Mcgrath D.E."/>
            <person name="Sieber C.M.K."/>
            <person name="Emerson J.B."/>
            <person name="Anantharaman K."/>
            <person name="Thomas B.C."/>
            <person name="Malmstrom R."/>
            <person name="Stieglmeier M."/>
            <person name="Klingl A."/>
            <person name="Woyke T."/>
            <person name="Ryan C.M."/>
            <person name="Banfield J.F."/>
        </authorList>
    </citation>
    <scope>NUCLEOTIDE SEQUENCE [LARGE SCALE GENOMIC DNA]</scope>
</reference>
<dbReference type="SUPFAM" id="SSF55205">
    <property type="entry name" value="EPT/RTPC-like"/>
    <property type="match status" value="1"/>
</dbReference>
<evidence type="ECO:0000256" key="9">
    <source>
        <dbReference type="ARBA" id="ARBA00023316"/>
    </source>
</evidence>
<evidence type="ECO:0000256" key="14">
    <source>
        <dbReference type="ARBA" id="ARBA00042443"/>
    </source>
</evidence>
<dbReference type="EC" id="2.5.1.7" evidence="12"/>
<dbReference type="Proteomes" id="UP000230956">
    <property type="component" value="Unassembled WGS sequence"/>
</dbReference>
<dbReference type="InterPro" id="IPR050068">
    <property type="entry name" value="MurA_subfamily"/>
</dbReference>
<comment type="subcellular location">
    <subcellularLocation>
        <location evidence="1">Cytoplasm</location>
    </subcellularLocation>
</comment>
<evidence type="ECO:0000259" key="17">
    <source>
        <dbReference type="Pfam" id="PF00275"/>
    </source>
</evidence>
<keyword evidence="5 18" id="KW-0808">Transferase</keyword>
<feature type="domain" description="Enolpyruvate transferase" evidence="17">
    <location>
        <begin position="1"/>
        <end position="72"/>
    </location>
</feature>
<evidence type="ECO:0000256" key="13">
    <source>
        <dbReference type="ARBA" id="ARBA00039754"/>
    </source>
</evidence>
<evidence type="ECO:0000256" key="2">
    <source>
        <dbReference type="ARBA" id="ARBA00004752"/>
    </source>
</evidence>
<evidence type="ECO:0000256" key="15">
    <source>
        <dbReference type="ARBA" id="ARBA00042842"/>
    </source>
</evidence>
<evidence type="ECO:0000256" key="4">
    <source>
        <dbReference type="ARBA" id="ARBA00022618"/>
    </source>
</evidence>
<feature type="non-terminal residue" evidence="18">
    <location>
        <position position="1"/>
    </location>
</feature>
<comment type="caution">
    <text evidence="18">The sequence shown here is derived from an EMBL/GenBank/DDBJ whole genome shotgun (WGS) entry which is preliminary data.</text>
</comment>
<dbReference type="AlphaFoldDB" id="A0A2M7TAQ1"/>
<dbReference type="InterPro" id="IPR001986">
    <property type="entry name" value="Enolpyruvate_Tfrase_dom"/>
</dbReference>